<evidence type="ECO:0000256" key="2">
    <source>
        <dbReference type="SAM" id="SignalP"/>
    </source>
</evidence>
<comment type="caution">
    <text evidence="3">The sequence shown here is derived from an EMBL/GenBank/DDBJ whole genome shotgun (WGS) entry which is preliminary data.</text>
</comment>
<gene>
    <name evidence="3" type="ORF">B9Y64_03155</name>
</gene>
<dbReference type="EMBL" id="NEQV01000001">
    <property type="protein sequence ID" value="PJL34103.1"/>
    <property type="molecule type" value="Genomic_DNA"/>
</dbReference>
<proteinExistence type="predicted"/>
<dbReference type="RefSeq" id="WP_100439469.1">
    <property type="nucleotide sequence ID" value="NZ_CBCPIZ010000010.1"/>
</dbReference>
<feature type="chain" id="PRO_5014415157" description="Lipoprotein" evidence="2">
    <location>
        <begin position="25"/>
        <end position="261"/>
    </location>
</feature>
<reference evidence="3 4" key="1">
    <citation type="journal article" date="2017" name="Front. Microbiol.">
        <title>Double-Face Meets the Bacterial World: The Opportunistic Pathogen Stenotrophomonas maltophilia.</title>
        <authorList>
            <person name="Lira F."/>
            <person name="Berg G."/>
            <person name="Martinez J.L."/>
        </authorList>
    </citation>
    <scope>NUCLEOTIDE SEQUENCE [LARGE SCALE GENOMIC DNA]</scope>
    <source>
        <strain evidence="3 4">EA1</strain>
    </source>
</reference>
<evidence type="ECO:0008006" key="5">
    <source>
        <dbReference type="Google" id="ProtNLM"/>
    </source>
</evidence>
<feature type="region of interest" description="Disordered" evidence="1">
    <location>
        <begin position="230"/>
        <end position="261"/>
    </location>
</feature>
<evidence type="ECO:0000313" key="4">
    <source>
        <dbReference type="Proteomes" id="UP000230167"/>
    </source>
</evidence>
<dbReference type="Proteomes" id="UP000230167">
    <property type="component" value="Unassembled WGS sequence"/>
</dbReference>
<feature type="signal peptide" evidence="2">
    <location>
        <begin position="1"/>
        <end position="24"/>
    </location>
</feature>
<evidence type="ECO:0000256" key="1">
    <source>
        <dbReference type="SAM" id="MobiDB-lite"/>
    </source>
</evidence>
<sequence>MTFAVFNRLHLSIATLLISGCGSAADNGEPAAARNMPGIHLDQIAETLVDGRNAARTSYQQALSDCQAAGLPTRALDDADVARLGTVRYEVWLSSNEEVFRTREWRLLNDGPSTSCQFRLEATGLQETQSASGLEQVDLATGERSQSPADSDGLTRFAAEADEGTASPGFQRAGNRRVAGQPCNAWKDENGRFSQCVWSAGASWGFTPGALNDYRPSRYAIVLEQEPLDGNGTRLTTQRMTVGQPFERGDLEVPRQPSSQR</sequence>
<organism evidence="3 4">
    <name type="scientific">Stenotrophomonas maltophilia</name>
    <name type="common">Pseudomonas maltophilia</name>
    <name type="synonym">Xanthomonas maltophilia</name>
    <dbReference type="NCBI Taxonomy" id="40324"/>
    <lineage>
        <taxon>Bacteria</taxon>
        <taxon>Pseudomonadati</taxon>
        <taxon>Pseudomonadota</taxon>
        <taxon>Gammaproteobacteria</taxon>
        <taxon>Lysobacterales</taxon>
        <taxon>Lysobacteraceae</taxon>
        <taxon>Stenotrophomonas</taxon>
        <taxon>Stenotrophomonas maltophilia group</taxon>
    </lineage>
</organism>
<name>A0A2J0UGY3_STEMA</name>
<dbReference type="OrthoDB" id="5944513at2"/>
<accession>A0A2J0UGY3</accession>
<keyword evidence="2" id="KW-0732">Signal</keyword>
<dbReference type="AlphaFoldDB" id="A0A2J0UGY3"/>
<protein>
    <recommendedName>
        <fullName evidence="5">Lipoprotein</fullName>
    </recommendedName>
</protein>
<evidence type="ECO:0000313" key="3">
    <source>
        <dbReference type="EMBL" id="PJL34103.1"/>
    </source>
</evidence>